<dbReference type="EMBL" id="DSBW01000010">
    <property type="protein sequence ID" value="HED30158.1"/>
    <property type="molecule type" value="Genomic_DNA"/>
</dbReference>
<accession>A0A831WN05</accession>
<dbReference type="Pfam" id="PF01047">
    <property type="entry name" value="MarR"/>
    <property type="match status" value="1"/>
</dbReference>
<reference evidence="5" key="1">
    <citation type="journal article" date="2020" name="mSystems">
        <title>Genome- and Community-Level Interaction Insights into Carbon Utilization and Element Cycling Functions of Hydrothermarchaeota in Hydrothermal Sediment.</title>
        <authorList>
            <person name="Zhou Z."/>
            <person name="Liu Y."/>
            <person name="Xu W."/>
            <person name="Pan J."/>
            <person name="Luo Z.H."/>
            <person name="Li M."/>
        </authorList>
    </citation>
    <scope>NUCLEOTIDE SEQUENCE [LARGE SCALE GENOMIC DNA]</scope>
    <source>
        <strain evidence="5">SpSt-1181</strain>
    </source>
</reference>
<evidence type="ECO:0000256" key="2">
    <source>
        <dbReference type="ARBA" id="ARBA00023125"/>
    </source>
</evidence>
<organism evidence="5">
    <name type="scientific">Prosthecochloris aestuarii</name>
    <dbReference type="NCBI Taxonomy" id="1102"/>
    <lineage>
        <taxon>Bacteria</taxon>
        <taxon>Pseudomonadati</taxon>
        <taxon>Chlorobiota</taxon>
        <taxon>Chlorobiia</taxon>
        <taxon>Chlorobiales</taxon>
        <taxon>Chlorobiaceae</taxon>
        <taxon>Prosthecochloris</taxon>
    </lineage>
</organism>
<dbReference type="InterPro" id="IPR000835">
    <property type="entry name" value="HTH_MarR-typ"/>
</dbReference>
<dbReference type="PANTHER" id="PTHR33164">
    <property type="entry name" value="TRANSCRIPTIONAL REGULATOR, MARR FAMILY"/>
    <property type="match status" value="1"/>
</dbReference>
<evidence type="ECO:0000313" key="5">
    <source>
        <dbReference type="EMBL" id="HED30158.1"/>
    </source>
</evidence>
<dbReference type="SMART" id="SM00347">
    <property type="entry name" value="HTH_MARR"/>
    <property type="match status" value="1"/>
</dbReference>
<dbReference type="GO" id="GO:0003677">
    <property type="term" value="F:DNA binding"/>
    <property type="evidence" value="ECO:0007669"/>
    <property type="project" value="UniProtKB-KW"/>
</dbReference>
<dbReference type="SUPFAM" id="SSF46785">
    <property type="entry name" value="Winged helix' DNA-binding domain"/>
    <property type="match status" value="1"/>
</dbReference>
<gene>
    <name evidence="5" type="ORF">ENN50_00370</name>
</gene>
<dbReference type="GO" id="GO:0003700">
    <property type="term" value="F:DNA-binding transcription factor activity"/>
    <property type="evidence" value="ECO:0007669"/>
    <property type="project" value="InterPro"/>
</dbReference>
<dbReference type="InterPro" id="IPR039422">
    <property type="entry name" value="MarR/SlyA-like"/>
</dbReference>
<comment type="caution">
    <text evidence="5">The sequence shown here is derived from an EMBL/GenBank/DDBJ whole genome shotgun (WGS) entry which is preliminary data.</text>
</comment>
<dbReference type="GO" id="GO:0006950">
    <property type="term" value="P:response to stress"/>
    <property type="evidence" value="ECO:0007669"/>
    <property type="project" value="TreeGrafter"/>
</dbReference>
<proteinExistence type="predicted"/>
<keyword evidence="3" id="KW-0804">Transcription</keyword>
<dbReference type="InterPro" id="IPR036390">
    <property type="entry name" value="WH_DNA-bd_sf"/>
</dbReference>
<dbReference type="AlphaFoldDB" id="A0A831WN05"/>
<dbReference type="Proteomes" id="UP000886335">
    <property type="component" value="Unassembled WGS sequence"/>
</dbReference>
<dbReference type="PROSITE" id="PS50995">
    <property type="entry name" value="HTH_MARR_2"/>
    <property type="match status" value="1"/>
</dbReference>
<keyword evidence="2" id="KW-0238">DNA-binding</keyword>
<evidence type="ECO:0000256" key="1">
    <source>
        <dbReference type="ARBA" id="ARBA00023015"/>
    </source>
</evidence>
<dbReference type="InterPro" id="IPR036388">
    <property type="entry name" value="WH-like_DNA-bd_sf"/>
</dbReference>
<dbReference type="PANTHER" id="PTHR33164:SF64">
    <property type="entry name" value="TRANSCRIPTIONAL REGULATOR SLYA"/>
    <property type="match status" value="1"/>
</dbReference>
<dbReference type="PRINTS" id="PR00598">
    <property type="entry name" value="HTHMARR"/>
</dbReference>
<feature type="domain" description="HTH marR-type" evidence="4">
    <location>
        <begin position="1"/>
        <end position="143"/>
    </location>
</feature>
<name>A0A831WN05_PROAE</name>
<keyword evidence="1" id="KW-0805">Transcription regulation</keyword>
<sequence>MQGSGYTLKGLPGHEIGITAGVLRKVFAARIKQPASGMSPEQLAVLVCLFSGKGFHQYEIAAYVEKDDATITRILDTLEKKGFAVRKKSEGDRRANKACITPDGLALVGRVFPMIRELNDTLVEGFSQAEIARLAELLGRVRQNALRL</sequence>
<evidence type="ECO:0000256" key="3">
    <source>
        <dbReference type="ARBA" id="ARBA00023163"/>
    </source>
</evidence>
<evidence type="ECO:0000259" key="4">
    <source>
        <dbReference type="PROSITE" id="PS50995"/>
    </source>
</evidence>
<protein>
    <submittedName>
        <fullName evidence="5">MarR family transcriptional regulator</fullName>
    </submittedName>
</protein>
<dbReference type="Gene3D" id="1.10.10.10">
    <property type="entry name" value="Winged helix-like DNA-binding domain superfamily/Winged helix DNA-binding domain"/>
    <property type="match status" value="1"/>
</dbReference>